<evidence type="ECO:0000313" key="2">
    <source>
        <dbReference type="EMBL" id="KAK3606745.1"/>
    </source>
</evidence>
<dbReference type="Pfam" id="PF03762">
    <property type="entry name" value="VOMI"/>
    <property type="match status" value="1"/>
</dbReference>
<dbReference type="GO" id="GO:0005615">
    <property type="term" value="C:extracellular space"/>
    <property type="evidence" value="ECO:0007669"/>
    <property type="project" value="TreeGrafter"/>
</dbReference>
<dbReference type="PANTHER" id="PTHR18841:SF3">
    <property type="entry name" value="VITELLINE MEMBRANE OUTER LAYER PROTEIN 1 HOMOLOG"/>
    <property type="match status" value="1"/>
</dbReference>
<reference evidence="2" key="1">
    <citation type="journal article" date="2021" name="Genome Biol. Evol.">
        <title>A High-Quality Reference Genome for a Parasitic Bivalve with Doubly Uniparental Inheritance (Bivalvia: Unionida).</title>
        <authorList>
            <person name="Smith C.H."/>
        </authorList>
    </citation>
    <scope>NUCLEOTIDE SEQUENCE</scope>
    <source>
        <strain evidence="2">CHS0354</strain>
    </source>
</reference>
<reference evidence="2" key="2">
    <citation type="journal article" date="2021" name="Genome Biol. Evol.">
        <title>Developing a high-quality reference genome for a parasitic bivalve with doubly uniparental inheritance (Bivalvia: Unionida).</title>
        <authorList>
            <person name="Smith C.H."/>
        </authorList>
    </citation>
    <scope>NUCLEOTIDE SEQUENCE</scope>
    <source>
        <strain evidence="2">CHS0354</strain>
        <tissue evidence="2">Mantle</tissue>
    </source>
</reference>
<organism evidence="2 3">
    <name type="scientific">Potamilus streckersoni</name>
    <dbReference type="NCBI Taxonomy" id="2493646"/>
    <lineage>
        <taxon>Eukaryota</taxon>
        <taxon>Metazoa</taxon>
        <taxon>Spiralia</taxon>
        <taxon>Lophotrochozoa</taxon>
        <taxon>Mollusca</taxon>
        <taxon>Bivalvia</taxon>
        <taxon>Autobranchia</taxon>
        <taxon>Heteroconchia</taxon>
        <taxon>Palaeoheterodonta</taxon>
        <taxon>Unionida</taxon>
        <taxon>Unionoidea</taxon>
        <taxon>Unionidae</taxon>
        <taxon>Ambleminae</taxon>
        <taxon>Lampsilini</taxon>
        <taxon>Potamilus</taxon>
    </lineage>
</organism>
<dbReference type="InterPro" id="IPR005515">
    <property type="entry name" value="VOMI"/>
</dbReference>
<keyword evidence="3" id="KW-1185">Reference proteome</keyword>
<dbReference type="PANTHER" id="PTHR18841">
    <property type="entry name" value="VITELLINE MEMBRANE OUTER LAYER PROTEIN I-RELATED"/>
    <property type="match status" value="1"/>
</dbReference>
<dbReference type="InterPro" id="IPR036706">
    <property type="entry name" value="VOMI_sf"/>
</dbReference>
<proteinExistence type="predicted"/>
<protein>
    <recommendedName>
        <fullName evidence="4">Vitelline membrane outer layer protein 1</fullName>
    </recommendedName>
</protein>
<dbReference type="SUPFAM" id="SSF51092">
    <property type="entry name" value="Vitelline membrane outer protein-I (VMO-I)"/>
    <property type="match status" value="1"/>
</dbReference>
<dbReference type="Gene3D" id="2.100.10.20">
    <property type="entry name" value="Vitelline membrane outer layer protein I (VOMI)"/>
    <property type="match status" value="1"/>
</dbReference>
<evidence type="ECO:0008006" key="4">
    <source>
        <dbReference type="Google" id="ProtNLM"/>
    </source>
</evidence>
<sequence>MILQLIFLLCVALPLEAFVIRQLATPLTVTNGAYWGYWQSPEFCPSGSFADGYSMKIEPIQYNGDDTALNAIKLRCVYKNGAFAGEVTSGQGPWGVWRAMDLCPSFDGHRTFLTAFALKVESDQGGGDDTGANAVKFSCLLTGSLEYILAPRDGEGPSGTYGSWSDSCPIGYAICGLKTKVEGSQGNDDDTALNDVKFYCCKF</sequence>
<dbReference type="Proteomes" id="UP001195483">
    <property type="component" value="Unassembled WGS sequence"/>
</dbReference>
<dbReference type="CDD" id="cd00220">
    <property type="entry name" value="VMO-I"/>
    <property type="match status" value="1"/>
</dbReference>
<comment type="caution">
    <text evidence="2">The sequence shown here is derived from an EMBL/GenBank/DDBJ whole genome shotgun (WGS) entry which is preliminary data.</text>
</comment>
<gene>
    <name evidence="2" type="ORF">CHS0354_036542</name>
</gene>
<evidence type="ECO:0000313" key="3">
    <source>
        <dbReference type="Proteomes" id="UP001195483"/>
    </source>
</evidence>
<dbReference type="AlphaFoldDB" id="A0AAE0TBD8"/>
<accession>A0AAE0TBD8</accession>
<dbReference type="EMBL" id="JAEAOA010002136">
    <property type="protein sequence ID" value="KAK3606745.1"/>
    <property type="molecule type" value="Genomic_DNA"/>
</dbReference>
<feature type="chain" id="PRO_5042160867" description="Vitelline membrane outer layer protein 1" evidence="1">
    <location>
        <begin position="18"/>
        <end position="203"/>
    </location>
</feature>
<keyword evidence="1" id="KW-0732">Signal</keyword>
<name>A0AAE0TBD8_9BIVA</name>
<feature type="signal peptide" evidence="1">
    <location>
        <begin position="1"/>
        <end position="17"/>
    </location>
</feature>
<evidence type="ECO:0000256" key="1">
    <source>
        <dbReference type="SAM" id="SignalP"/>
    </source>
</evidence>
<reference evidence="2" key="3">
    <citation type="submission" date="2023-05" db="EMBL/GenBank/DDBJ databases">
        <authorList>
            <person name="Smith C.H."/>
        </authorList>
    </citation>
    <scope>NUCLEOTIDE SEQUENCE</scope>
    <source>
        <strain evidence="2">CHS0354</strain>
        <tissue evidence="2">Mantle</tissue>
    </source>
</reference>